<keyword evidence="2" id="KW-1185">Reference proteome</keyword>
<dbReference type="EMBL" id="FNQK01000005">
    <property type="protein sequence ID" value="SEA01497.1"/>
    <property type="molecule type" value="Genomic_DNA"/>
</dbReference>
<gene>
    <name evidence="1" type="ORF">SAMN04487990_105119</name>
</gene>
<protein>
    <recommendedName>
        <fullName evidence="3">Outer membrane protein beta-barrel domain-containing protein</fullName>
    </recommendedName>
</protein>
<dbReference type="STRING" id="283786.SAMN04487990_105119"/>
<dbReference type="Proteomes" id="UP000198846">
    <property type="component" value="Unassembled WGS sequence"/>
</dbReference>
<sequence>MTNIGKPYPIHADSLIFMKKFLLRFSVFILSLSATAQWSENNALYYAMDFNTGNYSGLDLSANYIYKEKYSFKLGYNINLRPAKSEPEDFKLGVQDLLTIGLLGPYDHMEQFYMGAGRVIPLNPKGSIRANLTLGIAITSIKEPTNWKKNPMFLDRNYTYEYHKYHTISLIINPKIEFPFTRIYGLSLSPSIHINKDRTYFGIGIGQLLGVLKKRDRPKDSTE</sequence>
<evidence type="ECO:0000313" key="1">
    <source>
        <dbReference type="EMBL" id="SEA01497.1"/>
    </source>
</evidence>
<name>A0A1H3XPQ2_BIZPA</name>
<dbReference type="AlphaFoldDB" id="A0A1H3XPQ2"/>
<reference evidence="1 2" key="1">
    <citation type="submission" date="2016-10" db="EMBL/GenBank/DDBJ databases">
        <authorList>
            <person name="de Groot N.N."/>
        </authorList>
    </citation>
    <scope>NUCLEOTIDE SEQUENCE [LARGE SCALE GENOMIC DNA]</scope>
    <source>
        <strain evidence="1 2">DSM 23842</strain>
    </source>
</reference>
<evidence type="ECO:0000313" key="2">
    <source>
        <dbReference type="Proteomes" id="UP000198846"/>
    </source>
</evidence>
<evidence type="ECO:0008006" key="3">
    <source>
        <dbReference type="Google" id="ProtNLM"/>
    </source>
</evidence>
<organism evidence="1 2">
    <name type="scientific">Bizionia paragorgiae</name>
    <dbReference type="NCBI Taxonomy" id="283786"/>
    <lineage>
        <taxon>Bacteria</taxon>
        <taxon>Pseudomonadati</taxon>
        <taxon>Bacteroidota</taxon>
        <taxon>Flavobacteriia</taxon>
        <taxon>Flavobacteriales</taxon>
        <taxon>Flavobacteriaceae</taxon>
        <taxon>Bizionia</taxon>
    </lineage>
</organism>
<proteinExistence type="predicted"/>
<accession>A0A1H3XPQ2</accession>